<evidence type="ECO:0000313" key="3">
    <source>
        <dbReference type="EMBL" id="KNC71626.1"/>
    </source>
</evidence>
<evidence type="ECO:0000256" key="1">
    <source>
        <dbReference type="ARBA" id="ARBA00022793"/>
    </source>
</evidence>
<keyword evidence="4" id="KW-1185">Reference proteome</keyword>
<keyword evidence="1" id="KW-0210">Decarboxylase</keyword>
<dbReference type="EMBL" id="KQ248436">
    <property type="protein sequence ID" value="KNC71626.1"/>
    <property type="molecule type" value="Genomic_DNA"/>
</dbReference>
<dbReference type="STRING" id="667725.A0A0L0F4X5"/>
<gene>
    <name evidence="3" type="ORF">SARC_15836</name>
</gene>
<dbReference type="RefSeq" id="XP_014145528.1">
    <property type="nucleotide sequence ID" value="XM_014290053.1"/>
</dbReference>
<dbReference type="InterPro" id="IPR003817">
    <property type="entry name" value="PS_Dcarbxylase"/>
</dbReference>
<dbReference type="GeneID" id="25916340"/>
<organism evidence="3 4">
    <name type="scientific">Sphaeroforma arctica JP610</name>
    <dbReference type="NCBI Taxonomy" id="667725"/>
    <lineage>
        <taxon>Eukaryota</taxon>
        <taxon>Ichthyosporea</taxon>
        <taxon>Ichthyophonida</taxon>
        <taxon>Sphaeroforma</taxon>
    </lineage>
</organism>
<evidence type="ECO:0000256" key="2">
    <source>
        <dbReference type="ARBA" id="ARBA00023239"/>
    </source>
</evidence>
<proteinExistence type="predicted"/>
<dbReference type="GO" id="GO:0004609">
    <property type="term" value="F:phosphatidylserine decarboxylase activity"/>
    <property type="evidence" value="ECO:0007669"/>
    <property type="project" value="InterPro"/>
</dbReference>
<dbReference type="AlphaFoldDB" id="A0A0L0F4X5"/>
<evidence type="ECO:0000313" key="4">
    <source>
        <dbReference type="Proteomes" id="UP000054560"/>
    </source>
</evidence>
<dbReference type="OrthoDB" id="67700at2759"/>
<dbReference type="GO" id="GO:0008654">
    <property type="term" value="P:phospholipid biosynthetic process"/>
    <property type="evidence" value="ECO:0007669"/>
    <property type="project" value="InterPro"/>
</dbReference>
<dbReference type="Proteomes" id="UP000054560">
    <property type="component" value="Unassembled WGS sequence"/>
</dbReference>
<keyword evidence="2" id="KW-0456">Lyase</keyword>
<name>A0A0L0F4X5_9EUKA</name>
<reference evidence="3 4" key="1">
    <citation type="submission" date="2011-02" db="EMBL/GenBank/DDBJ databases">
        <title>The Genome Sequence of Sphaeroforma arctica JP610.</title>
        <authorList>
            <consortium name="The Broad Institute Genome Sequencing Platform"/>
            <person name="Russ C."/>
            <person name="Cuomo C."/>
            <person name="Young S.K."/>
            <person name="Zeng Q."/>
            <person name="Gargeya S."/>
            <person name="Alvarado L."/>
            <person name="Berlin A."/>
            <person name="Chapman S.B."/>
            <person name="Chen Z."/>
            <person name="Freedman E."/>
            <person name="Gellesch M."/>
            <person name="Goldberg J."/>
            <person name="Griggs A."/>
            <person name="Gujja S."/>
            <person name="Heilman E."/>
            <person name="Heiman D."/>
            <person name="Howarth C."/>
            <person name="Mehta T."/>
            <person name="Neiman D."/>
            <person name="Pearson M."/>
            <person name="Roberts A."/>
            <person name="Saif S."/>
            <person name="Shea T."/>
            <person name="Shenoy N."/>
            <person name="Sisk P."/>
            <person name="Stolte C."/>
            <person name="Sykes S."/>
            <person name="White J."/>
            <person name="Yandava C."/>
            <person name="Burger G."/>
            <person name="Gray M.W."/>
            <person name="Holland P.W.H."/>
            <person name="King N."/>
            <person name="Lang F.B.F."/>
            <person name="Roger A.J."/>
            <person name="Ruiz-Trillo I."/>
            <person name="Haas B."/>
            <person name="Nusbaum C."/>
            <person name="Birren B."/>
        </authorList>
    </citation>
    <scope>NUCLEOTIDE SEQUENCE [LARGE SCALE GENOMIC DNA]</scope>
    <source>
        <strain evidence="3 4">JP610</strain>
    </source>
</reference>
<dbReference type="PANTHER" id="PTHR10067">
    <property type="entry name" value="PHOSPHATIDYLSERINE DECARBOXYLASE"/>
    <property type="match status" value="1"/>
</dbReference>
<accession>A0A0L0F4X5</accession>
<sequence length="64" mass="7498">MSIKEGKRMNDPVSVAQIRPFIKVHKLDQSDWLLPVDDENKNYLCFNDFFYRKLAPGARPIDSE</sequence>
<protein>
    <submittedName>
        <fullName evidence="3">Uncharacterized protein</fullName>
    </submittedName>
</protein>
<dbReference type="PANTHER" id="PTHR10067:SF17">
    <property type="entry name" value="PHOSPHATIDYLSERINE DECARBOXYLASE PROENZYME 2"/>
    <property type="match status" value="1"/>
</dbReference>
<feature type="non-terminal residue" evidence="3">
    <location>
        <position position="64"/>
    </location>
</feature>